<evidence type="ECO:0000313" key="2">
    <source>
        <dbReference type="Proteomes" id="UP000075321"/>
    </source>
</evidence>
<sequence length="373" mass="39466">MRRIGFVLNPIAGMGGRVGLKGTDGKLKEARERGAEPRAPERAVTALEALRERLSDAEILTCGDPMGASEVREAGFSPEVVYEPEGETTAEDTREAVRRFVERGVDLILFVGGDGTATDVAETVAEASSETPILGVPAGVKVYSSVFGVTPQDAGRIAAAFDVTESREVSDIDEGAYRAGEVRTSLRAVVNVPVAEELQSSKQLGGGTVEGLTAGFVAGVEPGTTYVFAPGSTVGAIEDALGIEGSPLGVDVWRAVPESEREPRADPDGERAERGEVLVRDGSEAEILAALGDRNVIVVSPIGGQGFVFGRGNQQLSPAVIDRCEIEVVASRSKLDDIGVLRVDTGDPDLDEELRGWTRVRVGRVERRMLQIV</sequence>
<dbReference type="InterPro" id="IPR002504">
    <property type="entry name" value="NADK"/>
</dbReference>
<dbReference type="SUPFAM" id="SSF111331">
    <property type="entry name" value="NAD kinase/diacylglycerol kinase-like"/>
    <property type="match status" value="1"/>
</dbReference>
<keyword evidence="2" id="KW-1185">Reference proteome</keyword>
<dbReference type="AlphaFoldDB" id="A0A151ADW4"/>
<organism evidence="1 2">
    <name type="scientific">Halalkalicoccus paucihalophilus</name>
    <dbReference type="NCBI Taxonomy" id="1008153"/>
    <lineage>
        <taxon>Archaea</taxon>
        <taxon>Methanobacteriati</taxon>
        <taxon>Methanobacteriota</taxon>
        <taxon>Stenosarchaea group</taxon>
        <taxon>Halobacteria</taxon>
        <taxon>Halobacteriales</taxon>
        <taxon>Halococcaceae</taxon>
        <taxon>Halalkalicoccus</taxon>
    </lineage>
</organism>
<protein>
    <submittedName>
        <fullName evidence="1">ATP-NAD kinase</fullName>
    </submittedName>
</protein>
<dbReference type="Gene3D" id="3.40.50.10330">
    <property type="entry name" value="Probable inorganic polyphosphate/atp-NAD kinase, domain 1"/>
    <property type="match status" value="1"/>
</dbReference>
<dbReference type="GO" id="GO:0006741">
    <property type="term" value="P:NADP+ biosynthetic process"/>
    <property type="evidence" value="ECO:0007669"/>
    <property type="project" value="InterPro"/>
</dbReference>
<dbReference type="Pfam" id="PF20143">
    <property type="entry name" value="NAD_kinase_C"/>
    <property type="match status" value="1"/>
</dbReference>
<dbReference type="RefSeq" id="WP_066382807.1">
    <property type="nucleotide sequence ID" value="NZ_LTAZ01000005.1"/>
</dbReference>
<accession>A0A151ADW4</accession>
<comment type="caution">
    <text evidence="1">The sequence shown here is derived from an EMBL/GenBank/DDBJ whole genome shotgun (WGS) entry which is preliminary data.</text>
</comment>
<gene>
    <name evidence="1" type="ORF">HAPAU_24380</name>
</gene>
<keyword evidence="1" id="KW-0418">Kinase</keyword>
<dbReference type="PANTHER" id="PTHR40697:SF2">
    <property type="entry name" value="ATP-NAD KINASE-RELATED"/>
    <property type="match status" value="1"/>
</dbReference>
<dbReference type="OrthoDB" id="56451at2157"/>
<dbReference type="InterPro" id="IPR011386">
    <property type="entry name" value="Put_ATP-NAD_kin"/>
</dbReference>
<dbReference type="InterPro" id="IPR039065">
    <property type="entry name" value="AcoX-like"/>
</dbReference>
<dbReference type="EMBL" id="LTAZ01000005">
    <property type="protein sequence ID" value="KYH25760.1"/>
    <property type="molecule type" value="Genomic_DNA"/>
</dbReference>
<name>A0A151ADW4_9EURY</name>
<dbReference type="InterPro" id="IPR017438">
    <property type="entry name" value="ATP-NAD_kinase_N"/>
</dbReference>
<dbReference type="PANTHER" id="PTHR40697">
    <property type="entry name" value="ACETOIN CATABOLISM PROTEIN X"/>
    <property type="match status" value="1"/>
</dbReference>
<keyword evidence="1" id="KW-0808">Transferase</keyword>
<proteinExistence type="predicted"/>
<dbReference type="InterPro" id="IPR016064">
    <property type="entry name" value="NAD/diacylglycerol_kinase_sf"/>
</dbReference>
<dbReference type="PATRIC" id="fig|1008153.3.peg.2485"/>
<dbReference type="GO" id="GO:0003951">
    <property type="term" value="F:NAD+ kinase activity"/>
    <property type="evidence" value="ECO:0007669"/>
    <property type="project" value="InterPro"/>
</dbReference>
<dbReference type="Pfam" id="PF01513">
    <property type="entry name" value="NAD_kinase"/>
    <property type="match status" value="1"/>
</dbReference>
<reference evidence="1 2" key="1">
    <citation type="submission" date="2016-02" db="EMBL/GenBank/DDBJ databases">
        <title>Genome sequence of Halalkalicoccus paucihalophilus DSM 24557.</title>
        <authorList>
            <person name="Poehlein A."/>
            <person name="Daniel R."/>
        </authorList>
    </citation>
    <scope>NUCLEOTIDE SEQUENCE [LARGE SCALE GENOMIC DNA]</scope>
    <source>
        <strain evidence="1 2">DSM 24557</strain>
    </source>
</reference>
<dbReference type="Proteomes" id="UP000075321">
    <property type="component" value="Unassembled WGS sequence"/>
</dbReference>
<dbReference type="PIRSF" id="PIRSF016907">
    <property type="entry name" value="Kin_ATP-NAD"/>
    <property type="match status" value="1"/>
</dbReference>
<evidence type="ECO:0000313" key="1">
    <source>
        <dbReference type="EMBL" id="KYH25760.1"/>
    </source>
</evidence>